<reference evidence="6" key="1">
    <citation type="submission" date="2020-11" db="EMBL/GenBank/DDBJ databases">
        <title>Azospira restricta DSM 18626 genome sequence.</title>
        <authorList>
            <person name="Moe W.M."/>
        </authorList>
    </citation>
    <scope>NUCLEOTIDE SEQUENCE</scope>
    <source>
        <strain evidence="6">DSM 18626</strain>
    </source>
</reference>
<dbReference type="InterPro" id="IPR000760">
    <property type="entry name" value="Inositol_monophosphatase-like"/>
</dbReference>
<accession>A0A974SSL8</accession>
<keyword evidence="3" id="KW-0378">Hydrolase</keyword>
<proteinExistence type="inferred from homology"/>
<dbReference type="Pfam" id="PF00459">
    <property type="entry name" value="Inositol_P"/>
    <property type="match status" value="1"/>
</dbReference>
<keyword evidence="2 5" id="KW-0479">Metal-binding</keyword>
<evidence type="ECO:0000256" key="1">
    <source>
        <dbReference type="ARBA" id="ARBA00009759"/>
    </source>
</evidence>
<keyword evidence="7" id="KW-1185">Reference proteome</keyword>
<feature type="binding site" evidence="5">
    <location>
        <position position="83"/>
    </location>
    <ligand>
        <name>Mg(2+)</name>
        <dbReference type="ChEBI" id="CHEBI:18420"/>
        <label>1</label>
        <note>catalytic</note>
    </ligand>
</feature>
<sequence length="261" mass="29224">MQDAAIVLVREVAQQEVIPRFLRARHALKDDGSLFSEADLAAQHYLAAHLPQIHDSPIIGEEMTRAEQRDGWQRGGDGLWCIDPIDGTTNFINGIPWFAVSLAWLKEGRTRLAVTYNPITDEMFYAREGHGAYLNGRRLPLRRVTTDLARAVADVDFKRIPKDLADRIAVDPPYYSQRNFGCSTLEWCNLAAGRLDLYLHGGQMLWDYAAGSLILREAGGQVCTLAEDDFDAAEVWQRPVVAALDPTVFAAWKGWLRAGSR</sequence>
<dbReference type="PRINTS" id="PR00377">
    <property type="entry name" value="IMPHPHTASES"/>
</dbReference>
<evidence type="ECO:0000256" key="5">
    <source>
        <dbReference type="PIRSR" id="PIRSR600760-2"/>
    </source>
</evidence>
<dbReference type="Proteomes" id="UP000663444">
    <property type="component" value="Chromosome"/>
</dbReference>
<evidence type="ECO:0000313" key="7">
    <source>
        <dbReference type="Proteomes" id="UP000663444"/>
    </source>
</evidence>
<evidence type="ECO:0000256" key="2">
    <source>
        <dbReference type="ARBA" id="ARBA00022723"/>
    </source>
</evidence>
<feature type="binding site" evidence="5">
    <location>
        <position position="85"/>
    </location>
    <ligand>
        <name>Mg(2+)</name>
        <dbReference type="ChEBI" id="CHEBI:18420"/>
        <label>1</label>
        <note>catalytic</note>
    </ligand>
</feature>
<evidence type="ECO:0000256" key="4">
    <source>
        <dbReference type="ARBA" id="ARBA00022842"/>
    </source>
</evidence>
<dbReference type="GO" id="GO:0007165">
    <property type="term" value="P:signal transduction"/>
    <property type="evidence" value="ECO:0007669"/>
    <property type="project" value="TreeGrafter"/>
</dbReference>
<dbReference type="SUPFAM" id="SSF56655">
    <property type="entry name" value="Carbohydrate phosphatase"/>
    <property type="match status" value="1"/>
</dbReference>
<dbReference type="PROSITE" id="PS00630">
    <property type="entry name" value="IMP_2"/>
    <property type="match status" value="1"/>
</dbReference>
<evidence type="ECO:0000313" key="6">
    <source>
        <dbReference type="EMBL" id="QRJ65578.1"/>
    </source>
</evidence>
<dbReference type="KEGG" id="ares:IWH25_00200"/>
<comment type="cofactor">
    <cofactor evidence="5">
        <name>Mg(2+)</name>
        <dbReference type="ChEBI" id="CHEBI:18420"/>
    </cofactor>
</comment>
<organism evidence="6 7">
    <name type="scientific">Azospira restricta</name>
    <dbReference type="NCBI Taxonomy" id="404405"/>
    <lineage>
        <taxon>Bacteria</taxon>
        <taxon>Pseudomonadati</taxon>
        <taxon>Pseudomonadota</taxon>
        <taxon>Betaproteobacteria</taxon>
        <taxon>Rhodocyclales</taxon>
        <taxon>Rhodocyclaceae</taxon>
        <taxon>Azospira</taxon>
    </lineage>
</organism>
<dbReference type="AlphaFoldDB" id="A0A974SSL8"/>
<dbReference type="PROSITE" id="PS00629">
    <property type="entry name" value="IMP_1"/>
    <property type="match status" value="1"/>
</dbReference>
<gene>
    <name evidence="6" type="ORF">IWH25_00200</name>
</gene>
<feature type="binding site" evidence="5">
    <location>
        <position position="207"/>
    </location>
    <ligand>
        <name>Mg(2+)</name>
        <dbReference type="ChEBI" id="CHEBI:18420"/>
        <label>1</label>
        <note>catalytic</note>
    </ligand>
</feature>
<dbReference type="CDD" id="cd01637">
    <property type="entry name" value="IMPase_like"/>
    <property type="match status" value="1"/>
</dbReference>
<protein>
    <submittedName>
        <fullName evidence="6">Inositol monophosphatase family protein</fullName>
    </submittedName>
</protein>
<dbReference type="InterPro" id="IPR020550">
    <property type="entry name" value="Inositol_monophosphatase_CS"/>
</dbReference>
<dbReference type="EMBL" id="CP064781">
    <property type="protein sequence ID" value="QRJ65578.1"/>
    <property type="molecule type" value="Genomic_DNA"/>
</dbReference>
<dbReference type="InterPro" id="IPR020583">
    <property type="entry name" value="Inositol_monoP_metal-BS"/>
</dbReference>
<feature type="binding site" evidence="5">
    <location>
        <position position="86"/>
    </location>
    <ligand>
        <name>Mg(2+)</name>
        <dbReference type="ChEBI" id="CHEBI:18420"/>
        <label>1</label>
        <note>catalytic</note>
    </ligand>
</feature>
<dbReference type="PANTHER" id="PTHR20854:SF4">
    <property type="entry name" value="INOSITOL-1-MONOPHOSPHATASE-RELATED"/>
    <property type="match status" value="1"/>
</dbReference>
<dbReference type="Gene3D" id="3.30.540.10">
    <property type="entry name" value="Fructose-1,6-Bisphosphatase, subunit A, domain 1"/>
    <property type="match status" value="1"/>
</dbReference>
<dbReference type="GO" id="GO:0008934">
    <property type="term" value="F:inositol monophosphate 1-phosphatase activity"/>
    <property type="evidence" value="ECO:0007669"/>
    <property type="project" value="TreeGrafter"/>
</dbReference>
<dbReference type="GO" id="GO:0046872">
    <property type="term" value="F:metal ion binding"/>
    <property type="evidence" value="ECO:0007669"/>
    <property type="project" value="UniProtKB-KW"/>
</dbReference>
<feature type="binding site" evidence="5">
    <location>
        <position position="61"/>
    </location>
    <ligand>
        <name>Mg(2+)</name>
        <dbReference type="ChEBI" id="CHEBI:18420"/>
        <label>1</label>
        <note>catalytic</note>
    </ligand>
</feature>
<dbReference type="Gene3D" id="3.40.190.80">
    <property type="match status" value="1"/>
</dbReference>
<keyword evidence="4 5" id="KW-0460">Magnesium</keyword>
<dbReference type="GO" id="GO:0006020">
    <property type="term" value="P:inositol metabolic process"/>
    <property type="evidence" value="ECO:0007669"/>
    <property type="project" value="TreeGrafter"/>
</dbReference>
<comment type="similarity">
    <text evidence="1">Belongs to the inositol monophosphatase superfamily.</text>
</comment>
<evidence type="ECO:0000256" key="3">
    <source>
        <dbReference type="ARBA" id="ARBA00022801"/>
    </source>
</evidence>
<dbReference type="PANTHER" id="PTHR20854">
    <property type="entry name" value="INOSITOL MONOPHOSPHATASE"/>
    <property type="match status" value="1"/>
</dbReference>
<dbReference type="GO" id="GO:0046854">
    <property type="term" value="P:phosphatidylinositol phosphate biosynthetic process"/>
    <property type="evidence" value="ECO:0007669"/>
    <property type="project" value="InterPro"/>
</dbReference>
<name>A0A974SSL8_9RHOO</name>